<dbReference type="Pfam" id="PF13770">
    <property type="entry name" value="DUF4169"/>
    <property type="match status" value="1"/>
</dbReference>
<dbReference type="AlphaFoldDB" id="A0A2W5R5U1"/>
<dbReference type="EMBL" id="QFQD01000010">
    <property type="protein sequence ID" value="PZQ84392.1"/>
    <property type="molecule type" value="Genomic_DNA"/>
</dbReference>
<evidence type="ECO:0000313" key="3">
    <source>
        <dbReference type="Proteomes" id="UP000248887"/>
    </source>
</evidence>
<feature type="region of interest" description="Disordered" evidence="1">
    <location>
        <begin position="1"/>
        <end position="62"/>
    </location>
</feature>
<feature type="compositionally biased region" description="Basic and acidic residues" evidence="1">
    <location>
        <begin position="35"/>
        <end position="62"/>
    </location>
</feature>
<name>A0A2W5R5U1_ANCNO</name>
<dbReference type="Proteomes" id="UP000248887">
    <property type="component" value="Unassembled WGS sequence"/>
</dbReference>
<evidence type="ECO:0000313" key="2">
    <source>
        <dbReference type="EMBL" id="PZQ84392.1"/>
    </source>
</evidence>
<comment type="caution">
    <text evidence="2">The sequence shown here is derived from an EMBL/GenBank/DDBJ whole genome shotgun (WGS) entry which is preliminary data.</text>
</comment>
<evidence type="ECO:0000256" key="1">
    <source>
        <dbReference type="SAM" id="MobiDB-lite"/>
    </source>
</evidence>
<protein>
    <submittedName>
        <fullName evidence="2">DUF4169 domain-containing protein</fullName>
    </submittedName>
</protein>
<proteinExistence type="predicted"/>
<dbReference type="InterPro" id="IPR025227">
    <property type="entry name" value="DUF4169"/>
</dbReference>
<accession>A0A2W5R5U1</accession>
<sequence>MSEIINLRRYRKKRERETAEQTAGARRLQFGRTKAQREADAAAEQKKQTSLDGHRRVREDEI</sequence>
<reference evidence="2 3" key="1">
    <citation type="submission" date="2017-08" db="EMBL/GenBank/DDBJ databases">
        <title>Infants hospitalized years apart are colonized by the same room-sourced microbial strains.</title>
        <authorList>
            <person name="Brooks B."/>
            <person name="Olm M.R."/>
            <person name="Firek B.A."/>
            <person name="Baker R."/>
            <person name="Thomas B.C."/>
            <person name="Morowitz M.J."/>
            <person name="Banfield J.F."/>
        </authorList>
    </citation>
    <scope>NUCLEOTIDE SEQUENCE [LARGE SCALE GENOMIC DNA]</scope>
    <source>
        <strain evidence="2">S2_005_001_R2_27</strain>
    </source>
</reference>
<organism evidence="2 3">
    <name type="scientific">Ancylobacter novellus</name>
    <name type="common">Thiobacillus novellus</name>
    <dbReference type="NCBI Taxonomy" id="921"/>
    <lineage>
        <taxon>Bacteria</taxon>
        <taxon>Pseudomonadati</taxon>
        <taxon>Pseudomonadota</taxon>
        <taxon>Alphaproteobacteria</taxon>
        <taxon>Hyphomicrobiales</taxon>
        <taxon>Xanthobacteraceae</taxon>
        <taxon>Ancylobacter</taxon>
    </lineage>
</organism>
<gene>
    <name evidence="2" type="ORF">DI549_04975</name>
</gene>